<dbReference type="PANTHER" id="PTHR45228:SF8">
    <property type="entry name" value="TWO-COMPONENT RESPONSE REGULATOR-RELATED"/>
    <property type="match status" value="1"/>
</dbReference>
<dbReference type="SMART" id="SM00471">
    <property type="entry name" value="HDc"/>
    <property type="match status" value="1"/>
</dbReference>
<dbReference type="OrthoDB" id="9776250at2"/>
<dbReference type="InterPro" id="IPR037522">
    <property type="entry name" value="HD_GYP_dom"/>
</dbReference>
<dbReference type="InterPro" id="IPR003607">
    <property type="entry name" value="HD/PDEase_dom"/>
</dbReference>
<proteinExistence type="predicted"/>
<dbReference type="Pfam" id="PF13487">
    <property type="entry name" value="HD_5"/>
    <property type="match status" value="1"/>
</dbReference>
<dbReference type="CDD" id="cd00077">
    <property type="entry name" value="HDc"/>
    <property type="match status" value="1"/>
</dbReference>
<dbReference type="Proteomes" id="UP000319449">
    <property type="component" value="Unassembled WGS sequence"/>
</dbReference>
<evidence type="ECO:0000259" key="1">
    <source>
        <dbReference type="PROSITE" id="PS51832"/>
    </source>
</evidence>
<dbReference type="RefSeq" id="WP_145019930.1">
    <property type="nucleotide sequence ID" value="NZ_VLLN01000006.1"/>
</dbReference>
<protein>
    <submittedName>
        <fullName evidence="2">HD domain-containing protein</fullName>
    </submittedName>
</protein>
<keyword evidence="3" id="KW-1185">Reference proteome</keyword>
<feature type="domain" description="HD-GYP" evidence="1">
    <location>
        <begin position="193"/>
        <end position="393"/>
    </location>
</feature>
<dbReference type="EMBL" id="VLLN01000006">
    <property type="protein sequence ID" value="TWJ19790.1"/>
    <property type="molecule type" value="Genomic_DNA"/>
</dbReference>
<dbReference type="Gene3D" id="1.10.3210.10">
    <property type="entry name" value="Hypothetical protein af1432"/>
    <property type="match status" value="1"/>
</dbReference>
<dbReference type="PANTHER" id="PTHR45228">
    <property type="entry name" value="CYCLIC DI-GMP PHOSPHODIESTERASE TM_0186-RELATED"/>
    <property type="match status" value="1"/>
</dbReference>
<dbReference type="PROSITE" id="PS51832">
    <property type="entry name" value="HD_GYP"/>
    <property type="match status" value="1"/>
</dbReference>
<dbReference type="SUPFAM" id="SSF109604">
    <property type="entry name" value="HD-domain/PDEase-like"/>
    <property type="match status" value="1"/>
</dbReference>
<name>A0A562VPH7_9BACT</name>
<comment type="caution">
    <text evidence="2">The sequence shown here is derived from an EMBL/GenBank/DDBJ whole genome shotgun (WGS) entry which is preliminary data.</text>
</comment>
<dbReference type="InterPro" id="IPR052020">
    <property type="entry name" value="Cyclic_di-GMP/3'3'-cGAMP_PDE"/>
</dbReference>
<evidence type="ECO:0000313" key="3">
    <source>
        <dbReference type="Proteomes" id="UP000319449"/>
    </source>
</evidence>
<organism evidence="2 3">
    <name type="scientific">Geobacter argillaceus</name>
    <dbReference type="NCBI Taxonomy" id="345631"/>
    <lineage>
        <taxon>Bacteria</taxon>
        <taxon>Pseudomonadati</taxon>
        <taxon>Thermodesulfobacteriota</taxon>
        <taxon>Desulfuromonadia</taxon>
        <taxon>Geobacterales</taxon>
        <taxon>Geobacteraceae</taxon>
        <taxon>Geobacter</taxon>
    </lineage>
</organism>
<reference evidence="2 3" key="1">
    <citation type="submission" date="2019-07" db="EMBL/GenBank/DDBJ databases">
        <title>Genomic Encyclopedia of Archaeal and Bacterial Type Strains, Phase II (KMG-II): from individual species to whole genera.</title>
        <authorList>
            <person name="Goeker M."/>
        </authorList>
    </citation>
    <scope>NUCLEOTIDE SEQUENCE [LARGE SCALE GENOMIC DNA]</scope>
    <source>
        <strain evidence="2 3">ATCC BAA-1139</strain>
    </source>
</reference>
<evidence type="ECO:0000313" key="2">
    <source>
        <dbReference type="EMBL" id="TWJ19790.1"/>
    </source>
</evidence>
<gene>
    <name evidence="2" type="ORF">JN12_01274</name>
</gene>
<sequence length="397" mass="43583">MSLDLCEMSLQLTQGLLRFTDTVLQQICCRRFSSYELYVEALQHVLGGEGRRGPASIFIGFQEDGGHIRRGRVFHLRKGTLVEGSEEIAIDAGAIYAGSLGAAESPPDLVISNWADSGESLDDYQHFIPPAIGAALAAPIRNFITYRISGDAPGALIAFNFPGRASDYDADVLRGLGVVIGSLITLSSQVRETEKAFIYTIEALARACEAAEEHTGRHILRVNRYAGALAAVAGAPVEFVESVSFSAQMHDVGKIKIPVALLLKEGPLADEEMELMKMHPVFGERILGDSPRLQVAREIAIAHHENWDGSGYPYGLRGDGIPLAGRIVRIADVYDALRSRRSYKSPMGHGDAVRVFREGDGRIRPKEHFDPELLRLFFSIEHMFESIYTVSEQEIAD</sequence>
<dbReference type="AlphaFoldDB" id="A0A562VPH7"/>
<accession>A0A562VPH7</accession>